<dbReference type="AlphaFoldDB" id="A0A7M2RJC5"/>
<gene>
    <name evidence="8" type="primary">proS</name>
    <name evidence="10" type="ORF">INP51_04265</name>
</gene>
<dbReference type="FunFam" id="3.40.50.800:FF:000005">
    <property type="entry name" value="bifunctional glutamate/proline--tRNA ligase"/>
    <property type="match status" value="1"/>
</dbReference>
<dbReference type="RefSeq" id="WP_193736491.1">
    <property type="nucleotide sequence ID" value="NZ_CP063304.1"/>
</dbReference>
<dbReference type="Pfam" id="PF09180">
    <property type="entry name" value="ProRS-C_1"/>
    <property type="match status" value="1"/>
</dbReference>
<protein>
    <recommendedName>
        <fullName evidence="8">Proline--tRNA ligase</fullName>
        <ecNumber evidence="8">6.1.1.15</ecNumber>
    </recommendedName>
    <alternativeName>
        <fullName evidence="8">Prolyl-tRNA synthetase</fullName>
        <shortName evidence="8">ProRS</shortName>
    </alternativeName>
</protein>
<dbReference type="GO" id="GO:0140096">
    <property type="term" value="F:catalytic activity, acting on a protein"/>
    <property type="evidence" value="ECO:0007669"/>
    <property type="project" value="UniProtKB-ARBA"/>
</dbReference>
<evidence type="ECO:0000256" key="4">
    <source>
        <dbReference type="ARBA" id="ARBA00022840"/>
    </source>
</evidence>
<evidence type="ECO:0000256" key="3">
    <source>
        <dbReference type="ARBA" id="ARBA00022741"/>
    </source>
</evidence>
<dbReference type="Proteomes" id="UP000593601">
    <property type="component" value="Chromosome"/>
</dbReference>
<comment type="function">
    <text evidence="8">Catalyzes the attachment of proline to tRNA(Pro) in a two-step reaction: proline is first activated by ATP to form Pro-AMP and then transferred to the acceptor end of tRNA(Pro).</text>
</comment>
<evidence type="ECO:0000256" key="7">
    <source>
        <dbReference type="ARBA" id="ARBA00047671"/>
    </source>
</evidence>
<dbReference type="SUPFAM" id="SSF52954">
    <property type="entry name" value="Class II aaRS ABD-related"/>
    <property type="match status" value="1"/>
</dbReference>
<dbReference type="InterPro" id="IPR017449">
    <property type="entry name" value="Pro-tRNA_synth_II"/>
</dbReference>
<evidence type="ECO:0000313" key="11">
    <source>
        <dbReference type="Proteomes" id="UP000593601"/>
    </source>
</evidence>
<comment type="similarity">
    <text evidence="8">Belongs to the class-II aminoacyl-tRNA synthetase family. ProS type 3 subfamily.</text>
</comment>
<dbReference type="Pfam" id="PF03129">
    <property type="entry name" value="HGTP_anticodon"/>
    <property type="match status" value="1"/>
</dbReference>
<dbReference type="PROSITE" id="PS50862">
    <property type="entry name" value="AA_TRNA_LIGASE_II"/>
    <property type="match status" value="1"/>
</dbReference>
<dbReference type="GO" id="GO:0004827">
    <property type="term" value="F:proline-tRNA ligase activity"/>
    <property type="evidence" value="ECO:0007669"/>
    <property type="project" value="UniProtKB-UniRule"/>
</dbReference>
<dbReference type="InterPro" id="IPR002314">
    <property type="entry name" value="aa-tRNA-synt_IIb"/>
</dbReference>
<keyword evidence="1 8" id="KW-0963">Cytoplasm</keyword>
<evidence type="ECO:0000256" key="5">
    <source>
        <dbReference type="ARBA" id="ARBA00022917"/>
    </source>
</evidence>
<dbReference type="Gene3D" id="3.30.110.30">
    <property type="entry name" value="C-terminal domain of ProRS"/>
    <property type="match status" value="1"/>
</dbReference>
<evidence type="ECO:0000256" key="6">
    <source>
        <dbReference type="ARBA" id="ARBA00023146"/>
    </source>
</evidence>
<dbReference type="GO" id="GO:0016740">
    <property type="term" value="F:transferase activity"/>
    <property type="evidence" value="ECO:0007669"/>
    <property type="project" value="UniProtKB-ARBA"/>
</dbReference>
<evidence type="ECO:0000256" key="8">
    <source>
        <dbReference type="HAMAP-Rule" id="MF_01571"/>
    </source>
</evidence>
<dbReference type="PANTHER" id="PTHR43382">
    <property type="entry name" value="PROLYL-TRNA SYNTHETASE"/>
    <property type="match status" value="1"/>
</dbReference>
<dbReference type="InterPro" id="IPR045864">
    <property type="entry name" value="aa-tRNA-synth_II/BPL/LPL"/>
</dbReference>
<accession>A0A7M2RJC5</accession>
<comment type="subunit">
    <text evidence="8">Homodimer.</text>
</comment>
<name>A0A7M2RJC5_9FIRM</name>
<dbReference type="PANTHER" id="PTHR43382:SF2">
    <property type="entry name" value="BIFUNCTIONAL GLUTAMATE_PROLINE--TRNA LIGASE"/>
    <property type="match status" value="1"/>
</dbReference>
<dbReference type="HAMAP" id="MF_01571">
    <property type="entry name" value="Pro_tRNA_synth_type3"/>
    <property type="match status" value="1"/>
</dbReference>
<sequence>MAKEKKLVEAITSMEDDFAKWYTDVVLKAELTDYTSVKGCMVIKPAGYAIWENIQNEVDRRFKETGVENVYLPIFIPESLLEKEKDHVEGFAPEVAWVTQGGLEPLQERLCVRPTSETLFCDFYSKEIHSHRDLPKVYNQWCSVVRWEKTTRPFLRSREFLWQEGHTAHATAEEAKERTIQMLNVYADFCEEVLAIPVIKGQKTEKEKFSGAESTYTIEALMHDGKALQSGTSHYFGDGFARAYDIQYTDKDNKLQYVYQTSFGLSTRIIGAIIMVHGDNSGLKLPPKIAPTQVMVVPIRQDAHGVMEKSHEVEKSLKEAAIRVKVDDSDKSPGWKFSEQEMRGVPLRIELGPKDIEKNQAVLVRRDTREKMIVSLDELPEKTGELLDTIQSDMYTRALEHLNSHTYEAKSYPEFQATIERKPGFVRAMWCGDAACEDKIREDTGATSRCIPFDQEPIGKTCICCGKPAKKMVYWGRAY</sequence>
<keyword evidence="5 8" id="KW-0648">Protein biosynthesis</keyword>
<dbReference type="NCBIfam" id="TIGR00408">
    <property type="entry name" value="proS_fam_I"/>
    <property type="match status" value="1"/>
</dbReference>
<dbReference type="InterPro" id="IPR036621">
    <property type="entry name" value="Anticodon-bd_dom_sf"/>
</dbReference>
<dbReference type="GO" id="GO:0005737">
    <property type="term" value="C:cytoplasm"/>
    <property type="evidence" value="ECO:0007669"/>
    <property type="project" value="UniProtKB-SubCell"/>
</dbReference>
<dbReference type="InterPro" id="IPR002316">
    <property type="entry name" value="Pro-tRNA-ligase_IIa"/>
</dbReference>
<dbReference type="KEGG" id="bliq:INP51_04265"/>
<dbReference type="InterPro" id="IPR004154">
    <property type="entry name" value="Anticodon-bd"/>
</dbReference>
<dbReference type="EC" id="6.1.1.15" evidence="8"/>
<evidence type="ECO:0000313" key="10">
    <source>
        <dbReference type="EMBL" id="QOV20171.1"/>
    </source>
</evidence>
<dbReference type="InterPro" id="IPR004499">
    <property type="entry name" value="Pro-tRNA-ligase_IIa_arc-type"/>
</dbReference>
<keyword evidence="3 8" id="KW-0547">Nucleotide-binding</keyword>
<evidence type="ECO:0000259" key="9">
    <source>
        <dbReference type="PROSITE" id="PS50862"/>
    </source>
</evidence>
<dbReference type="InterPro" id="IPR016061">
    <property type="entry name" value="Pro-tRNA_ligase_II_C"/>
</dbReference>
<dbReference type="Pfam" id="PF00587">
    <property type="entry name" value="tRNA-synt_2b"/>
    <property type="match status" value="1"/>
</dbReference>
<dbReference type="GO" id="GO:0006433">
    <property type="term" value="P:prolyl-tRNA aminoacylation"/>
    <property type="evidence" value="ECO:0007669"/>
    <property type="project" value="UniProtKB-UniRule"/>
</dbReference>
<dbReference type="GO" id="GO:0017101">
    <property type="term" value="C:aminoacyl-tRNA synthetase multienzyme complex"/>
    <property type="evidence" value="ECO:0007669"/>
    <property type="project" value="TreeGrafter"/>
</dbReference>
<keyword evidence="6 8" id="KW-0030">Aminoacyl-tRNA synthetase</keyword>
<reference evidence="10 11" key="1">
    <citation type="submission" date="2020-10" db="EMBL/GenBank/DDBJ databases">
        <title>Blautia liquoris sp.nov., isolated from the mud in a fermentation cellar used for the production of Chinese strong-flavoured liquor.</title>
        <authorList>
            <person name="Lu L."/>
        </authorList>
    </citation>
    <scope>NUCLEOTIDE SEQUENCE [LARGE SCALE GENOMIC DNA]</scope>
    <source>
        <strain evidence="10 11">LZLJ-3</strain>
    </source>
</reference>
<dbReference type="CDD" id="cd00778">
    <property type="entry name" value="ProRS_core_arch_euk"/>
    <property type="match status" value="1"/>
</dbReference>
<dbReference type="Gene3D" id="3.30.930.10">
    <property type="entry name" value="Bira Bifunctional Protein, Domain 2"/>
    <property type="match status" value="1"/>
</dbReference>
<dbReference type="CDD" id="cd00862">
    <property type="entry name" value="ProRS_anticodon_zinc"/>
    <property type="match status" value="1"/>
</dbReference>
<feature type="domain" description="Aminoacyl-transfer RNA synthetases class-II family profile" evidence="9">
    <location>
        <begin position="45"/>
        <end position="286"/>
    </location>
</feature>
<dbReference type="SUPFAM" id="SSF55681">
    <property type="entry name" value="Class II aaRS and biotin synthetases"/>
    <property type="match status" value="1"/>
</dbReference>
<organism evidence="10 11">
    <name type="scientific">Blautia liquoris</name>
    <dbReference type="NCBI Taxonomy" id="2779518"/>
    <lineage>
        <taxon>Bacteria</taxon>
        <taxon>Bacillati</taxon>
        <taxon>Bacillota</taxon>
        <taxon>Clostridia</taxon>
        <taxon>Lachnospirales</taxon>
        <taxon>Lachnospiraceae</taxon>
        <taxon>Blautia</taxon>
    </lineage>
</organism>
<evidence type="ECO:0000256" key="1">
    <source>
        <dbReference type="ARBA" id="ARBA00022490"/>
    </source>
</evidence>
<dbReference type="Gene3D" id="3.40.50.800">
    <property type="entry name" value="Anticodon-binding domain"/>
    <property type="match status" value="1"/>
</dbReference>
<dbReference type="SUPFAM" id="SSF64586">
    <property type="entry name" value="C-terminal domain of ProRS"/>
    <property type="match status" value="1"/>
</dbReference>
<dbReference type="InterPro" id="IPR033721">
    <property type="entry name" value="ProRS_core_arch_euk"/>
</dbReference>
<evidence type="ECO:0000256" key="2">
    <source>
        <dbReference type="ARBA" id="ARBA00022598"/>
    </source>
</evidence>
<dbReference type="PRINTS" id="PR01046">
    <property type="entry name" value="TRNASYNTHPRO"/>
</dbReference>
<keyword evidence="2 8" id="KW-0436">Ligase</keyword>
<dbReference type="FunFam" id="3.30.930.10:FF:000037">
    <property type="entry name" value="Proline--tRNA ligase"/>
    <property type="match status" value="1"/>
</dbReference>
<dbReference type="SMART" id="SM00946">
    <property type="entry name" value="ProRS-C_1"/>
    <property type="match status" value="1"/>
</dbReference>
<keyword evidence="11" id="KW-1185">Reference proteome</keyword>
<dbReference type="GO" id="GO:0005524">
    <property type="term" value="F:ATP binding"/>
    <property type="evidence" value="ECO:0007669"/>
    <property type="project" value="UniProtKB-UniRule"/>
</dbReference>
<comment type="catalytic activity">
    <reaction evidence="7 8">
        <text>tRNA(Pro) + L-proline + ATP = L-prolyl-tRNA(Pro) + AMP + diphosphate</text>
        <dbReference type="Rhea" id="RHEA:14305"/>
        <dbReference type="Rhea" id="RHEA-COMP:9700"/>
        <dbReference type="Rhea" id="RHEA-COMP:9702"/>
        <dbReference type="ChEBI" id="CHEBI:30616"/>
        <dbReference type="ChEBI" id="CHEBI:33019"/>
        <dbReference type="ChEBI" id="CHEBI:60039"/>
        <dbReference type="ChEBI" id="CHEBI:78442"/>
        <dbReference type="ChEBI" id="CHEBI:78532"/>
        <dbReference type="ChEBI" id="CHEBI:456215"/>
        <dbReference type="EC" id="6.1.1.15"/>
    </reaction>
</comment>
<dbReference type="InterPro" id="IPR006195">
    <property type="entry name" value="aa-tRNA-synth_II"/>
</dbReference>
<dbReference type="EMBL" id="CP063304">
    <property type="protein sequence ID" value="QOV20171.1"/>
    <property type="molecule type" value="Genomic_DNA"/>
</dbReference>
<comment type="domain">
    <text evidence="8">Consists of three domains: the N-terminal catalytic domain, the anticodon-binding domain and the C-terminal extension.</text>
</comment>
<proteinExistence type="inferred from homology"/>
<comment type="subcellular location">
    <subcellularLocation>
        <location evidence="8">Cytoplasm</location>
    </subcellularLocation>
</comment>
<keyword evidence="4 8" id="KW-0067">ATP-binding</keyword>
<dbReference type="FunFam" id="3.30.110.30:FF:000005">
    <property type="entry name" value="Proline--tRNA ligase"/>
    <property type="match status" value="1"/>
</dbReference>